<evidence type="ECO:0000256" key="14">
    <source>
        <dbReference type="ARBA" id="ARBA00023098"/>
    </source>
</evidence>
<evidence type="ECO:0000256" key="17">
    <source>
        <dbReference type="ARBA" id="ARBA00047426"/>
    </source>
</evidence>
<evidence type="ECO:0000256" key="23">
    <source>
        <dbReference type="ARBA" id="ARBA00048989"/>
    </source>
</evidence>
<dbReference type="GO" id="GO:0005789">
    <property type="term" value="C:endoplasmic reticulum membrane"/>
    <property type="evidence" value="ECO:0007669"/>
    <property type="project" value="UniProtKB-SubCell"/>
</dbReference>
<keyword evidence="10 27" id="KW-0521">NADP</keyword>
<dbReference type="FunFam" id="3.50.50.60:FF:000042">
    <property type="entry name" value="Dimethylaniline monooxygenase [N-oxide-forming]"/>
    <property type="match status" value="1"/>
</dbReference>
<evidence type="ECO:0000256" key="15">
    <source>
        <dbReference type="ARBA" id="ARBA00023136"/>
    </source>
</evidence>
<comment type="similarity">
    <text evidence="3 27 28">Belongs to the FMO family.</text>
</comment>
<keyword evidence="13 27" id="KW-0503">Monooxygenase</keyword>
<evidence type="ECO:0000256" key="20">
    <source>
        <dbReference type="ARBA" id="ARBA00047864"/>
    </source>
</evidence>
<keyword evidence="12 27" id="KW-0560">Oxidoreductase</keyword>
<comment type="catalytic activity">
    <reaction evidence="25">
        <text>N,N-dimethylaniline + NADPH + O2 + H(+) = N,N-dimethylaniline N-oxide + NADP(+) + H2O</text>
        <dbReference type="Rhea" id="RHEA:24468"/>
        <dbReference type="ChEBI" id="CHEBI:15377"/>
        <dbReference type="ChEBI" id="CHEBI:15378"/>
        <dbReference type="ChEBI" id="CHEBI:15379"/>
        <dbReference type="ChEBI" id="CHEBI:16269"/>
        <dbReference type="ChEBI" id="CHEBI:17735"/>
        <dbReference type="ChEBI" id="CHEBI:57783"/>
        <dbReference type="ChEBI" id="CHEBI:58349"/>
        <dbReference type="EC" id="1.14.13.8"/>
    </reaction>
    <physiologicalReaction direction="left-to-right" evidence="25">
        <dbReference type="Rhea" id="RHEA:24469"/>
    </physiologicalReaction>
</comment>
<comment type="function">
    <text evidence="16">Acts as a Baeyer-Villiger monooxygenase on a broad range of substrates. Catalyzes the insertion of an oxygen atom into a carbon-carbon bond adjacent to a carbonyl, which converts ketones to esters. Active on diverse carbonyl compounds, whereas soft nucleophiles are mostly non- or poorly reactive. In contrast with other forms of FMO it is non- or poorly active on 'classical' substrates such as drugs, pesticides, and dietary components containing soft nucleophilic heteroatoms. Able to oxidize drug molecules bearing a carbonyl group on an aliphatic chain, such as nabumetone and pentoxifylline. Also, in the absence of substrates, shows slow but yet significant NADPH oxidase activity. Acts as a positive modulator of cholesterol biosynthesis as well as glucose homeostasis, promoting metabolic aging via pleiotropic effects.</text>
</comment>
<keyword evidence="30" id="KW-1185">Reference proteome</keyword>
<dbReference type="InterPro" id="IPR020946">
    <property type="entry name" value="Flavin_mOase-like"/>
</dbReference>
<comment type="catalytic activity">
    <reaction evidence="17">
        <text>hexan-3-one + NADPH + O2 + H(+) = propyl propanoate + NADP(+) + H2O</text>
        <dbReference type="Rhea" id="RHEA:54848"/>
        <dbReference type="ChEBI" id="CHEBI:15377"/>
        <dbReference type="ChEBI" id="CHEBI:15378"/>
        <dbReference type="ChEBI" id="CHEBI:15379"/>
        <dbReference type="ChEBI" id="CHEBI:57783"/>
        <dbReference type="ChEBI" id="CHEBI:58349"/>
        <dbReference type="ChEBI" id="CHEBI:89828"/>
        <dbReference type="ChEBI" id="CHEBI:89891"/>
    </reaction>
    <physiologicalReaction direction="left-to-right" evidence="17">
        <dbReference type="Rhea" id="RHEA:54849"/>
    </physiologicalReaction>
</comment>
<dbReference type="InterPro" id="IPR000960">
    <property type="entry name" value="Flavin_mOase"/>
</dbReference>
<comment type="catalytic activity">
    <reaction evidence="18">
        <text>heptan-2-one + NADPH + O2 + H(+) = pentyl acetate + NADP(+) + H2O</text>
        <dbReference type="Rhea" id="RHEA:54836"/>
        <dbReference type="ChEBI" id="CHEBI:5672"/>
        <dbReference type="ChEBI" id="CHEBI:15377"/>
        <dbReference type="ChEBI" id="CHEBI:15378"/>
        <dbReference type="ChEBI" id="CHEBI:15379"/>
        <dbReference type="ChEBI" id="CHEBI:57783"/>
        <dbReference type="ChEBI" id="CHEBI:58349"/>
        <dbReference type="ChEBI" id="CHEBI:87362"/>
    </reaction>
    <physiologicalReaction direction="left-to-right" evidence="18">
        <dbReference type="Rhea" id="RHEA:54837"/>
    </physiologicalReaction>
</comment>
<evidence type="ECO:0000256" key="4">
    <source>
        <dbReference type="ARBA" id="ARBA00022481"/>
    </source>
</evidence>
<dbReference type="PANTHER" id="PTHR23023">
    <property type="entry name" value="DIMETHYLANILINE MONOOXYGENASE"/>
    <property type="match status" value="1"/>
</dbReference>
<gene>
    <name evidence="29" type="primary">LOC107733811</name>
</gene>
<evidence type="ECO:0000256" key="16">
    <source>
        <dbReference type="ARBA" id="ARBA00045722"/>
    </source>
</evidence>
<dbReference type="InterPro" id="IPR036188">
    <property type="entry name" value="FAD/NAD-bd_sf"/>
</dbReference>
<evidence type="ECO:0000256" key="28">
    <source>
        <dbReference type="RuleBase" id="RU361177"/>
    </source>
</evidence>
<comment type="catalytic activity">
    <reaction evidence="19">
        <text>sulcatone + NADPH + O2 + H(+) = 4-methylpent-3-en-1-yl acetate + NADP(+) + H2O</text>
        <dbReference type="Rhea" id="RHEA:54864"/>
        <dbReference type="ChEBI" id="CHEBI:15377"/>
        <dbReference type="ChEBI" id="CHEBI:15378"/>
        <dbReference type="ChEBI" id="CHEBI:15379"/>
        <dbReference type="ChEBI" id="CHEBI:16310"/>
        <dbReference type="ChEBI" id="CHEBI:57783"/>
        <dbReference type="ChEBI" id="CHEBI:58349"/>
        <dbReference type="ChEBI" id="CHEBI:138373"/>
    </reaction>
    <physiologicalReaction direction="left-to-right" evidence="19">
        <dbReference type="Rhea" id="RHEA:54865"/>
    </physiologicalReaction>
</comment>
<evidence type="ECO:0000256" key="27">
    <source>
        <dbReference type="PIRNR" id="PIRNR000332"/>
    </source>
</evidence>
<evidence type="ECO:0000313" key="29">
    <source>
        <dbReference type="Ensembl" id="ENSSRHP00000059747.1"/>
    </source>
</evidence>
<proteinExistence type="inferred from homology"/>
<reference evidence="29" key="1">
    <citation type="submission" date="2025-08" db="UniProtKB">
        <authorList>
            <consortium name="Ensembl"/>
        </authorList>
    </citation>
    <scope>IDENTIFICATION</scope>
</reference>
<comment type="catalytic activity">
    <reaction evidence="21">
        <text>hexan-3-one + NADPH + O2 + H(+) = ethyl butanoate + NADP(+) + H2O</text>
        <dbReference type="Rhea" id="RHEA:54844"/>
        <dbReference type="ChEBI" id="CHEBI:15377"/>
        <dbReference type="ChEBI" id="CHEBI:15378"/>
        <dbReference type="ChEBI" id="CHEBI:15379"/>
        <dbReference type="ChEBI" id="CHEBI:57783"/>
        <dbReference type="ChEBI" id="CHEBI:58349"/>
        <dbReference type="ChEBI" id="CHEBI:88764"/>
        <dbReference type="ChEBI" id="CHEBI:89891"/>
    </reaction>
    <physiologicalReaction direction="left-to-right" evidence="21">
        <dbReference type="Rhea" id="RHEA:54845"/>
    </physiologicalReaction>
</comment>
<name>A0A673JZX9_9TELE</name>
<evidence type="ECO:0000256" key="9">
    <source>
        <dbReference type="ARBA" id="ARBA00022848"/>
    </source>
</evidence>
<evidence type="ECO:0000256" key="1">
    <source>
        <dbReference type="ARBA" id="ARBA00001974"/>
    </source>
</evidence>
<evidence type="ECO:0000256" key="10">
    <source>
        <dbReference type="ARBA" id="ARBA00022857"/>
    </source>
</evidence>
<evidence type="ECO:0000256" key="6">
    <source>
        <dbReference type="ARBA" id="ARBA00022630"/>
    </source>
</evidence>
<evidence type="ECO:0000256" key="5">
    <source>
        <dbReference type="ARBA" id="ARBA00022553"/>
    </source>
</evidence>
<reference evidence="29" key="2">
    <citation type="submission" date="2025-09" db="UniProtKB">
        <authorList>
            <consortium name="Ensembl"/>
        </authorList>
    </citation>
    <scope>IDENTIFICATION</scope>
</reference>
<evidence type="ECO:0000256" key="24">
    <source>
        <dbReference type="ARBA" id="ARBA00048990"/>
    </source>
</evidence>
<keyword evidence="9" id="KW-0492">Microsome</keyword>
<keyword evidence="27" id="KW-0256">Endoplasmic reticulum</keyword>
<dbReference type="Gene3D" id="3.50.50.60">
    <property type="entry name" value="FAD/NAD(P)-binding domain"/>
    <property type="match status" value="3"/>
</dbReference>
<evidence type="ECO:0000256" key="21">
    <source>
        <dbReference type="ARBA" id="ARBA00047977"/>
    </source>
</evidence>
<comment type="catalytic activity">
    <reaction evidence="20">
        <text>NADPH + O2 + H(+) = H2O2 + NADP(+)</text>
        <dbReference type="Rhea" id="RHEA:11260"/>
        <dbReference type="ChEBI" id="CHEBI:15378"/>
        <dbReference type="ChEBI" id="CHEBI:15379"/>
        <dbReference type="ChEBI" id="CHEBI:16240"/>
        <dbReference type="ChEBI" id="CHEBI:57783"/>
        <dbReference type="ChEBI" id="CHEBI:58349"/>
        <dbReference type="EC" id="1.6.3.1"/>
    </reaction>
    <physiologicalReaction direction="left-to-right" evidence="20">
        <dbReference type="Rhea" id="RHEA:11261"/>
    </physiologicalReaction>
</comment>
<dbReference type="SUPFAM" id="SSF51905">
    <property type="entry name" value="FAD/NAD(P)-binding domain"/>
    <property type="match status" value="2"/>
</dbReference>
<dbReference type="Pfam" id="PF00743">
    <property type="entry name" value="FMO-like"/>
    <property type="match status" value="1"/>
</dbReference>
<evidence type="ECO:0000313" key="30">
    <source>
        <dbReference type="Proteomes" id="UP000472270"/>
    </source>
</evidence>
<dbReference type="GO" id="GO:0016174">
    <property type="term" value="F:NAD(P)H oxidase H2O2-forming activity"/>
    <property type="evidence" value="ECO:0007669"/>
    <property type="project" value="UniProtKB-EC"/>
</dbReference>
<keyword evidence="6 27" id="KW-0285">Flavoprotein</keyword>
<evidence type="ECO:0000256" key="7">
    <source>
        <dbReference type="ARBA" id="ARBA00022692"/>
    </source>
</evidence>
<dbReference type="AlphaFoldDB" id="A0A673JZX9"/>
<evidence type="ECO:0000256" key="25">
    <source>
        <dbReference type="ARBA" id="ARBA00049443"/>
    </source>
</evidence>
<dbReference type="FunFam" id="3.50.50.60:FF:000542">
    <property type="entry name" value="Dimethylaniline monooxygenase [N-oxide-forming]"/>
    <property type="match status" value="1"/>
</dbReference>
<dbReference type="GO" id="GO:0004499">
    <property type="term" value="F:N,N-dimethylaniline monooxygenase activity"/>
    <property type="evidence" value="ECO:0007669"/>
    <property type="project" value="UniProtKB-UniRule"/>
</dbReference>
<dbReference type="GO" id="GO:0006629">
    <property type="term" value="P:lipid metabolic process"/>
    <property type="evidence" value="ECO:0007669"/>
    <property type="project" value="UniProtKB-KW"/>
</dbReference>
<comment type="catalytic activity">
    <reaction evidence="23">
        <text>(2E)-geranial + NADPH + O2 + H(+) = (1E)-2,6-dimethylhepta-1,5-dien-1-yl formate + NADP(+) + H2O</text>
        <dbReference type="Rhea" id="RHEA:54860"/>
        <dbReference type="ChEBI" id="CHEBI:15377"/>
        <dbReference type="ChEBI" id="CHEBI:15378"/>
        <dbReference type="ChEBI" id="CHEBI:15379"/>
        <dbReference type="ChEBI" id="CHEBI:16980"/>
        <dbReference type="ChEBI" id="CHEBI:57783"/>
        <dbReference type="ChEBI" id="CHEBI:58349"/>
        <dbReference type="ChEBI" id="CHEBI:138375"/>
    </reaction>
    <physiologicalReaction direction="left-to-right" evidence="23">
        <dbReference type="Rhea" id="RHEA:54861"/>
    </physiologicalReaction>
</comment>
<evidence type="ECO:0000256" key="11">
    <source>
        <dbReference type="ARBA" id="ARBA00022989"/>
    </source>
</evidence>
<keyword evidence="8 27" id="KW-0274">FAD</keyword>
<keyword evidence="15 27" id="KW-0472">Membrane</keyword>
<dbReference type="Ensembl" id="ENSSRHT00000061412.1">
    <property type="protein sequence ID" value="ENSSRHP00000059747.1"/>
    <property type="gene ID" value="ENSSRHG00000029925.1"/>
</dbReference>
<dbReference type="GO" id="GO:0050660">
    <property type="term" value="F:flavin adenine dinucleotide binding"/>
    <property type="evidence" value="ECO:0007669"/>
    <property type="project" value="InterPro"/>
</dbReference>
<comment type="catalytic activity">
    <reaction evidence="22">
        <text>octan-3-one + NADPH + O2 + H(+) = ethyl hexanoate + NADP(+) + H2O</text>
        <dbReference type="Rhea" id="RHEA:54856"/>
        <dbReference type="ChEBI" id="CHEBI:15377"/>
        <dbReference type="ChEBI" id="CHEBI:15378"/>
        <dbReference type="ChEBI" id="CHEBI:15379"/>
        <dbReference type="ChEBI" id="CHEBI:57783"/>
        <dbReference type="ChEBI" id="CHEBI:58349"/>
        <dbReference type="ChEBI" id="CHEBI:80946"/>
        <dbReference type="ChEBI" id="CHEBI:86055"/>
    </reaction>
    <physiologicalReaction direction="left-to-right" evidence="22">
        <dbReference type="Rhea" id="RHEA:54857"/>
    </physiologicalReaction>
</comment>
<comment type="catalytic activity">
    <reaction evidence="26">
        <text>octan-3-one + NADPH + O2 + H(+) = pentyl propanoate + NADP(+) + H2O</text>
        <dbReference type="Rhea" id="RHEA:54840"/>
        <dbReference type="ChEBI" id="CHEBI:15377"/>
        <dbReference type="ChEBI" id="CHEBI:15378"/>
        <dbReference type="ChEBI" id="CHEBI:15379"/>
        <dbReference type="ChEBI" id="CHEBI:57783"/>
        <dbReference type="ChEBI" id="CHEBI:58349"/>
        <dbReference type="ChEBI" id="CHEBI:80946"/>
        <dbReference type="ChEBI" id="CHEBI:87373"/>
    </reaction>
    <physiologicalReaction direction="left-to-right" evidence="26">
        <dbReference type="Rhea" id="RHEA:54841"/>
    </physiologicalReaction>
</comment>
<dbReference type="InterPro" id="IPR050346">
    <property type="entry name" value="FMO-like"/>
</dbReference>
<accession>A0A673JZX9</accession>
<evidence type="ECO:0000256" key="2">
    <source>
        <dbReference type="ARBA" id="ARBA00004524"/>
    </source>
</evidence>
<keyword evidence="11" id="KW-1133">Transmembrane helix</keyword>
<evidence type="ECO:0000256" key="18">
    <source>
        <dbReference type="ARBA" id="ARBA00047574"/>
    </source>
</evidence>
<evidence type="ECO:0000256" key="22">
    <source>
        <dbReference type="ARBA" id="ARBA00048459"/>
    </source>
</evidence>
<dbReference type="PRINTS" id="PR00370">
    <property type="entry name" value="FMOXYGENASE"/>
</dbReference>
<evidence type="ECO:0000256" key="19">
    <source>
        <dbReference type="ARBA" id="ARBA00047855"/>
    </source>
</evidence>
<evidence type="ECO:0000256" key="8">
    <source>
        <dbReference type="ARBA" id="ARBA00022827"/>
    </source>
</evidence>
<protein>
    <recommendedName>
        <fullName evidence="28">Flavin-containing monooxygenase</fullName>
        <ecNumber evidence="28">1.-.-.-</ecNumber>
    </recommendedName>
</protein>
<dbReference type="EC" id="1.-.-.-" evidence="28"/>
<comment type="catalytic activity">
    <reaction evidence="24">
        <text>heptan-4-one + NADPH + O2 + H(+) = propyl butanoate + NADP(+) + H2O</text>
        <dbReference type="Rhea" id="RHEA:54852"/>
        <dbReference type="ChEBI" id="CHEBI:15377"/>
        <dbReference type="ChEBI" id="CHEBI:15378"/>
        <dbReference type="ChEBI" id="CHEBI:15379"/>
        <dbReference type="ChEBI" id="CHEBI:57783"/>
        <dbReference type="ChEBI" id="CHEBI:58349"/>
        <dbReference type="ChEBI" id="CHEBI:89484"/>
        <dbReference type="ChEBI" id="CHEBI:89719"/>
    </reaction>
    <physiologicalReaction direction="left-to-right" evidence="24">
        <dbReference type="Rhea" id="RHEA:54853"/>
    </physiologicalReaction>
</comment>
<dbReference type="Proteomes" id="UP000472270">
    <property type="component" value="Unassembled WGS sequence"/>
</dbReference>
<comment type="subcellular location">
    <subcellularLocation>
        <location evidence="27">Endoplasmic reticulum membrane</location>
    </subcellularLocation>
    <subcellularLocation>
        <location evidence="2">Microsome membrane</location>
    </subcellularLocation>
</comment>
<evidence type="ECO:0000256" key="26">
    <source>
        <dbReference type="ARBA" id="ARBA00049475"/>
    </source>
</evidence>
<keyword evidence="4" id="KW-0488">Methylation</keyword>
<dbReference type="FunFam" id="3.50.50.60:FF:001064">
    <property type="entry name" value="Flavin containing monooxygenase 5"/>
    <property type="match status" value="1"/>
</dbReference>
<organism evidence="29 30">
    <name type="scientific">Sinocyclocheilus rhinocerous</name>
    <dbReference type="NCBI Taxonomy" id="307959"/>
    <lineage>
        <taxon>Eukaryota</taxon>
        <taxon>Metazoa</taxon>
        <taxon>Chordata</taxon>
        <taxon>Craniata</taxon>
        <taxon>Vertebrata</taxon>
        <taxon>Euteleostomi</taxon>
        <taxon>Actinopterygii</taxon>
        <taxon>Neopterygii</taxon>
        <taxon>Teleostei</taxon>
        <taxon>Ostariophysi</taxon>
        <taxon>Cypriniformes</taxon>
        <taxon>Cyprinidae</taxon>
        <taxon>Cyprininae</taxon>
        <taxon>Sinocyclocheilus</taxon>
    </lineage>
</organism>
<evidence type="ECO:0000256" key="13">
    <source>
        <dbReference type="ARBA" id="ARBA00023033"/>
    </source>
</evidence>
<dbReference type="PRINTS" id="PR01125">
    <property type="entry name" value="FMOXYGENASE5"/>
</dbReference>
<dbReference type="FunFam" id="3.50.50.60:FF:000023">
    <property type="entry name" value="Dimethylaniline monooxygenase [N-oxide-forming]"/>
    <property type="match status" value="1"/>
</dbReference>
<keyword evidence="14" id="KW-0443">Lipid metabolism</keyword>
<dbReference type="GO" id="GO:0050661">
    <property type="term" value="F:NADP binding"/>
    <property type="evidence" value="ECO:0007669"/>
    <property type="project" value="InterPro"/>
</dbReference>
<evidence type="ECO:0000256" key="3">
    <source>
        <dbReference type="ARBA" id="ARBA00009183"/>
    </source>
</evidence>
<comment type="cofactor">
    <cofactor evidence="1 27 28">
        <name>FAD</name>
        <dbReference type="ChEBI" id="CHEBI:57692"/>
    </cofactor>
</comment>
<keyword evidence="5" id="KW-0597">Phosphoprotein</keyword>
<sequence>SRSHNAPLIHSYSQCLLQRCCLLCITAEPVCISGLLYHYPDRASIYHSLIINTSKEMMCFSDFPIPAHFPNYMHNSLIMDYFRMYADHFQLKRHIRFQTKVLHITPRPDFSHSGQWDVETESKDGRREKQVFDAVMVCTGHHCHPHLPLQDFPGINTFKGKFFHSRDYKNPEEWRGKRVVVIGIGNSGGDIAVELSRMAKQVYLSTRRGSWILNRVGDNGVPADMLFNKRMSNWLIQMLPVGFINNFGEKQLNKRFNHKLYGLQPAHRYFFSQHPTVNDDLPNRILSGTVSVKPNVQEFRGSSVVFEDGTVEDDIDLVVFATGYTFSFPFLSSHAIPVSKNKVSLYKYVYPPGLERPTLAVIGLIQPLGAIMPISEMQARWAARVFKGLCKLPPMSAMMKDIKAKEKAMAKRYVAAQRHTIQVDYIPYMDELAKQVGVCPPILKLLLTDPRLALNIIFGPCTPYQFRLHGPGRWDGARQAILTQWDRVNEPLKTRCTPEPQSQRSSHSLIFSVSVAALLSALYYSRASLHALIADPSSLLDKIRAFVPLPLTTQ</sequence>
<dbReference type="PIRSF" id="PIRSF000332">
    <property type="entry name" value="FMO"/>
    <property type="match status" value="1"/>
</dbReference>
<evidence type="ECO:0000256" key="12">
    <source>
        <dbReference type="ARBA" id="ARBA00023002"/>
    </source>
</evidence>
<dbReference type="InterPro" id="IPR002257">
    <property type="entry name" value="Flavin_mOase_5"/>
</dbReference>
<keyword evidence="7" id="KW-0812">Transmembrane</keyword>